<evidence type="ECO:0000313" key="2">
    <source>
        <dbReference type="Proteomes" id="UP000198729"/>
    </source>
</evidence>
<dbReference type="AlphaFoldDB" id="A0A1G5SE30"/>
<keyword evidence="2" id="KW-1185">Reference proteome</keyword>
<organism evidence="1 2">
    <name type="scientific">Nitrosomonas mobilis</name>
    <dbReference type="NCBI Taxonomy" id="51642"/>
    <lineage>
        <taxon>Bacteria</taxon>
        <taxon>Pseudomonadati</taxon>
        <taxon>Pseudomonadota</taxon>
        <taxon>Betaproteobacteria</taxon>
        <taxon>Nitrosomonadales</taxon>
        <taxon>Nitrosomonadaceae</taxon>
        <taxon>Nitrosomonas</taxon>
    </lineage>
</organism>
<gene>
    <name evidence="1" type="ORF">NSMM_380004</name>
</gene>
<dbReference type="EMBL" id="FMWO01000045">
    <property type="protein sequence ID" value="SCZ85382.1"/>
    <property type="molecule type" value="Genomic_DNA"/>
</dbReference>
<dbReference type="OrthoDB" id="789445at2"/>
<protein>
    <submittedName>
        <fullName evidence="1">Uncharacterized protein</fullName>
    </submittedName>
</protein>
<sequence length="222" mass="24533">MAHPPQSEAVEALLLQVEADAERMREVMTEVVVPAGSPMFPLDFLAFAAAKRHASTTSAFGAMVRSWNMVIARALLRMHIDTSLRFSAAWHVADPHAFATSVLKGERIDKLKTRTGTRLTDSHLVQLHRDEHPWLPAVYKHLSGYVHFSGAHIADAIEGLGDADRTVQFLVSDQDLKFPEFSWVEVLDCFREATSILGTFLQGWGATKKLSDAQLEALRGGA</sequence>
<reference evidence="1 2" key="1">
    <citation type="submission" date="2016-10" db="EMBL/GenBank/DDBJ databases">
        <authorList>
            <person name="de Groot N.N."/>
        </authorList>
    </citation>
    <scope>NUCLEOTIDE SEQUENCE [LARGE SCALE GENOMIC DNA]</scope>
    <source>
        <strain evidence="1">1</strain>
    </source>
</reference>
<accession>A0A1G5SE30</accession>
<proteinExistence type="predicted"/>
<name>A0A1G5SE30_9PROT</name>
<evidence type="ECO:0000313" key="1">
    <source>
        <dbReference type="EMBL" id="SCZ85382.1"/>
    </source>
</evidence>
<dbReference type="Proteomes" id="UP000198729">
    <property type="component" value="Unassembled WGS sequence"/>
</dbReference>
<dbReference type="RefSeq" id="WP_090285602.1">
    <property type="nucleotide sequence ID" value="NZ_FMWO01000045.1"/>
</dbReference>